<evidence type="ECO:0000313" key="3">
    <source>
        <dbReference type="Proteomes" id="UP000199639"/>
    </source>
</evidence>
<name>A0A4R8V6D4_9MICO</name>
<reference evidence="2 4" key="2">
    <citation type="submission" date="2019-03" db="EMBL/GenBank/DDBJ databases">
        <title>Genomics of glacier-inhabiting Cryobacterium strains.</title>
        <authorList>
            <person name="Liu Q."/>
            <person name="Xin Y.-H."/>
        </authorList>
    </citation>
    <scope>NUCLEOTIDE SEQUENCE [LARGE SCALE GENOMIC DNA]</scope>
    <source>
        <strain evidence="2 4">Hh8</strain>
    </source>
</reference>
<keyword evidence="4" id="KW-1185">Reference proteome</keyword>
<dbReference type="RefSeq" id="WP_092340286.1">
    <property type="nucleotide sequence ID" value="NZ_FNIB01000005.1"/>
</dbReference>
<dbReference type="EMBL" id="FNIB01000005">
    <property type="protein sequence ID" value="SDN37616.1"/>
    <property type="molecule type" value="Genomic_DNA"/>
</dbReference>
<evidence type="ECO:0000313" key="1">
    <source>
        <dbReference type="EMBL" id="SDN37616.1"/>
    </source>
</evidence>
<accession>A0A4R8V6D4</accession>
<evidence type="ECO:0000313" key="4">
    <source>
        <dbReference type="Proteomes" id="UP000298252"/>
    </source>
</evidence>
<gene>
    <name evidence="2" type="ORF">E3O21_09700</name>
    <name evidence="1" type="ORF">SAMN05216368_10577</name>
</gene>
<evidence type="ECO:0000313" key="2">
    <source>
        <dbReference type="EMBL" id="TFB77159.1"/>
    </source>
</evidence>
<protein>
    <submittedName>
        <fullName evidence="1">Uncharacterized protein</fullName>
    </submittedName>
</protein>
<dbReference type="STRING" id="1424659.SAMN05216368_10577"/>
<dbReference type="Proteomes" id="UP000298252">
    <property type="component" value="Unassembled WGS sequence"/>
</dbReference>
<organism evidence="1 3">
    <name type="scientific">Cryobacterium flavum</name>
    <dbReference type="NCBI Taxonomy" id="1424659"/>
    <lineage>
        <taxon>Bacteria</taxon>
        <taxon>Bacillati</taxon>
        <taxon>Actinomycetota</taxon>
        <taxon>Actinomycetes</taxon>
        <taxon>Micrococcales</taxon>
        <taxon>Microbacteriaceae</taxon>
        <taxon>Cryobacterium</taxon>
    </lineage>
</organism>
<dbReference type="EMBL" id="SOFD01000025">
    <property type="protein sequence ID" value="TFB77159.1"/>
    <property type="molecule type" value="Genomic_DNA"/>
</dbReference>
<proteinExistence type="predicted"/>
<dbReference type="Proteomes" id="UP000199639">
    <property type="component" value="Unassembled WGS sequence"/>
</dbReference>
<dbReference type="AlphaFoldDB" id="A0A4R8V6D4"/>
<reference evidence="1 3" key="1">
    <citation type="submission" date="2016-10" db="EMBL/GenBank/DDBJ databases">
        <authorList>
            <person name="Varghese N."/>
            <person name="Submissions S."/>
        </authorList>
    </citation>
    <scope>NUCLEOTIDE SEQUENCE [LARGE SCALE GENOMIC DNA]</scope>
    <source>
        <strain evidence="1 3">CGMCC 1.11215</strain>
    </source>
</reference>
<sequence>MDDNVAWVFEKKDVDQPRLCPQCGDPLEVTWHGTGYDYGCANFACPQLYFGPPYSEAELASAVPAEVRAPNCPRCLMPMQIVPDGETWQFACAQSGCDGIWPPTGS</sequence>